<dbReference type="Proteomes" id="UP001174909">
    <property type="component" value="Unassembled WGS sequence"/>
</dbReference>
<reference evidence="1" key="1">
    <citation type="submission" date="2023-03" db="EMBL/GenBank/DDBJ databases">
        <authorList>
            <person name="Steffen K."/>
            <person name="Cardenas P."/>
        </authorList>
    </citation>
    <scope>NUCLEOTIDE SEQUENCE</scope>
</reference>
<name>A0AA35SVK4_GEOBA</name>
<dbReference type="SUPFAM" id="SSF46966">
    <property type="entry name" value="Spectrin repeat"/>
    <property type="match status" value="1"/>
</dbReference>
<sequence>MAKVLPSLDESEPVHGDMSTVLYLIDVHEAFQKELGSYKRRVDSANASGVDDPAGTQQDLAKMNTMWAKVLTKSLQKKKRLGEAQKAARAFEEGLSELLEWIKQQSEILDKMVPPGKDAGILQEQIDEIKAFSHGKQGKYERVRGAGQRLLQLAHPRAVAILISNLQELEKAWLDLRRRVDTKGVHLLLELHGHQEMLVPCLWMSEAEETLTTLETSPMTEETVRDQLTQHEKYNDRKAMAGKGNYFNEDEKKKWMGVLKPEIMSSDESCCEDDDQFILVHPVPWLSAEVTAFKQKLDEEIKKEKSPRAQRQTKRRVIGCLSSRSAPTPGLIAAWAV</sequence>
<dbReference type="Pfam" id="PF00435">
    <property type="entry name" value="Spectrin"/>
    <property type="match status" value="1"/>
</dbReference>
<protein>
    <submittedName>
        <fullName evidence="1">Microtubule-actin cross-linking factor 1</fullName>
    </submittedName>
</protein>
<proteinExistence type="predicted"/>
<dbReference type="InterPro" id="IPR018159">
    <property type="entry name" value="Spectrin/alpha-actinin"/>
</dbReference>
<comment type="caution">
    <text evidence="1">The sequence shown here is derived from an EMBL/GenBank/DDBJ whole genome shotgun (WGS) entry which is preliminary data.</text>
</comment>
<dbReference type="InterPro" id="IPR002017">
    <property type="entry name" value="Spectrin_repeat"/>
</dbReference>
<accession>A0AA35SVK4</accession>
<evidence type="ECO:0000313" key="1">
    <source>
        <dbReference type="EMBL" id="CAI8036688.1"/>
    </source>
</evidence>
<dbReference type="SMART" id="SM00150">
    <property type="entry name" value="SPEC"/>
    <property type="match status" value="2"/>
</dbReference>
<evidence type="ECO:0000313" key="2">
    <source>
        <dbReference type="Proteomes" id="UP001174909"/>
    </source>
</evidence>
<dbReference type="Gene3D" id="1.20.58.60">
    <property type="match status" value="1"/>
</dbReference>
<gene>
    <name evidence="1" type="ORF">GBAR_LOCUS20536</name>
</gene>
<dbReference type="CDD" id="cd00176">
    <property type="entry name" value="SPEC"/>
    <property type="match status" value="1"/>
</dbReference>
<feature type="non-terminal residue" evidence="1">
    <location>
        <position position="1"/>
    </location>
</feature>
<dbReference type="AlphaFoldDB" id="A0AA35SVK4"/>
<keyword evidence="2" id="KW-1185">Reference proteome</keyword>
<organism evidence="1 2">
    <name type="scientific">Geodia barretti</name>
    <name type="common">Barrett's horny sponge</name>
    <dbReference type="NCBI Taxonomy" id="519541"/>
    <lineage>
        <taxon>Eukaryota</taxon>
        <taxon>Metazoa</taxon>
        <taxon>Porifera</taxon>
        <taxon>Demospongiae</taxon>
        <taxon>Heteroscleromorpha</taxon>
        <taxon>Tetractinellida</taxon>
        <taxon>Astrophorina</taxon>
        <taxon>Geodiidae</taxon>
        <taxon>Geodia</taxon>
    </lineage>
</organism>
<dbReference type="EMBL" id="CASHTH010002888">
    <property type="protein sequence ID" value="CAI8036688.1"/>
    <property type="molecule type" value="Genomic_DNA"/>
</dbReference>